<comment type="caution">
    <text evidence="3">The sequence shown here is derived from an EMBL/GenBank/DDBJ whole genome shotgun (WGS) entry which is preliminary data.</text>
</comment>
<feature type="region of interest" description="Disordered" evidence="1">
    <location>
        <begin position="26"/>
        <end position="46"/>
    </location>
</feature>
<evidence type="ECO:0000256" key="2">
    <source>
        <dbReference type="SAM" id="SignalP"/>
    </source>
</evidence>
<dbReference type="SUPFAM" id="SSF109998">
    <property type="entry name" value="Triger factor/SurA peptide-binding domain-like"/>
    <property type="match status" value="1"/>
</dbReference>
<dbReference type="InterPro" id="IPR027304">
    <property type="entry name" value="Trigger_fact/SurA_dom_sf"/>
</dbReference>
<dbReference type="AlphaFoldDB" id="A0A538SJ43"/>
<sequence>MTSRWERIARFALLAALVALLGAGSSRGAPAARGKARAPRAASKGQAAADSNQVLVRIGNEAITRGDIQRRIDALPEQFRANYTTPEGRQQLLDRMVEEKVWLSLAMKNGVADRPQVRLQIEQQRRDLLIRTYLSELMAKNPTPSDSDAHLYYDQHLNDYKVPATVTVRHIQSKTEAEAKRVKQWARSGQDWNKLAE</sequence>
<feature type="compositionally biased region" description="Low complexity" evidence="1">
    <location>
        <begin position="26"/>
        <end position="45"/>
    </location>
</feature>
<accession>A0A538SJ43</accession>
<feature type="chain" id="PRO_5021899584" description="PpiC domain-containing protein" evidence="2">
    <location>
        <begin position="32"/>
        <end position="197"/>
    </location>
</feature>
<evidence type="ECO:0000313" key="3">
    <source>
        <dbReference type="EMBL" id="TMQ51385.1"/>
    </source>
</evidence>
<dbReference type="PANTHER" id="PTHR47245">
    <property type="entry name" value="PEPTIDYLPROLYL ISOMERASE"/>
    <property type="match status" value="1"/>
</dbReference>
<dbReference type="InterPro" id="IPR050245">
    <property type="entry name" value="PrsA_foldase"/>
</dbReference>
<dbReference type="Proteomes" id="UP000320184">
    <property type="component" value="Unassembled WGS sequence"/>
</dbReference>
<feature type="signal peptide" evidence="2">
    <location>
        <begin position="1"/>
        <end position="31"/>
    </location>
</feature>
<evidence type="ECO:0000313" key="4">
    <source>
        <dbReference type="Proteomes" id="UP000320184"/>
    </source>
</evidence>
<organism evidence="3 4">
    <name type="scientific">Eiseniibacteriota bacterium</name>
    <dbReference type="NCBI Taxonomy" id="2212470"/>
    <lineage>
        <taxon>Bacteria</taxon>
        <taxon>Candidatus Eiseniibacteriota</taxon>
    </lineage>
</organism>
<protein>
    <recommendedName>
        <fullName evidence="5">PpiC domain-containing protein</fullName>
    </recommendedName>
</protein>
<dbReference type="Gene3D" id="6.10.140.970">
    <property type="match status" value="1"/>
</dbReference>
<dbReference type="EMBL" id="VBOT01000072">
    <property type="protein sequence ID" value="TMQ51385.1"/>
    <property type="molecule type" value="Genomic_DNA"/>
</dbReference>
<gene>
    <name evidence="3" type="ORF">E6K73_05945</name>
</gene>
<keyword evidence="2" id="KW-0732">Signal</keyword>
<reference evidence="3 4" key="1">
    <citation type="journal article" date="2019" name="Nat. Microbiol.">
        <title>Mediterranean grassland soil C-N compound turnover is dependent on rainfall and depth, and is mediated by genomically divergent microorganisms.</title>
        <authorList>
            <person name="Diamond S."/>
            <person name="Andeer P.F."/>
            <person name="Li Z."/>
            <person name="Crits-Christoph A."/>
            <person name="Burstein D."/>
            <person name="Anantharaman K."/>
            <person name="Lane K.R."/>
            <person name="Thomas B.C."/>
            <person name="Pan C."/>
            <person name="Northen T.R."/>
            <person name="Banfield J.F."/>
        </authorList>
    </citation>
    <scope>NUCLEOTIDE SEQUENCE [LARGE SCALE GENOMIC DNA]</scope>
    <source>
        <strain evidence="3">WS_3</strain>
    </source>
</reference>
<dbReference type="PANTHER" id="PTHR47245:SF2">
    <property type="entry name" value="PEPTIDYL-PROLYL CIS-TRANS ISOMERASE HP_0175-RELATED"/>
    <property type="match status" value="1"/>
</dbReference>
<evidence type="ECO:0000256" key="1">
    <source>
        <dbReference type="SAM" id="MobiDB-lite"/>
    </source>
</evidence>
<name>A0A538SJ43_UNCEI</name>
<proteinExistence type="predicted"/>
<evidence type="ECO:0008006" key="5">
    <source>
        <dbReference type="Google" id="ProtNLM"/>
    </source>
</evidence>